<evidence type="ECO:0000313" key="1">
    <source>
        <dbReference type="EMBL" id="RHF82000.1"/>
    </source>
</evidence>
<accession>A0A3R6GE59</accession>
<organism evidence="1 2">
    <name type="scientific">Coprococcus comes</name>
    <dbReference type="NCBI Taxonomy" id="410072"/>
    <lineage>
        <taxon>Bacteria</taxon>
        <taxon>Bacillati</taxon>
        <taxon>Bacillota</taxon>
        <taxon>Clostridia</taxon>
        <taxon>Lachnospirales</taxon>
        <taxon>Lachnospiraceae</taxon>
        <taxon>Coprococcus</taxon>
    </lineage>
</organism>
<keyword evidence="1" id="KW-0418">Kinase</keyword>
<gene>
    <name evidence="1" type="ORF">DW656_11990</name>
</gene>
<evidence type="ECO:0000313" key="2">
    <source>
        <dbReference type="Proteomes" id="UP000284579"/>
    </source>
</evidence>
<dbReference type="AlphaFoldDB" id="A0A3R6GE59"/>
<protein>
    <submittedName>
        <fullName evidence="1">Phosphoenolpyruvate carboxykinase</fullName>
    </submittedName>
</protein>
<comment type="caution">
    <text evidence="1">The sequence shown here is derived from an EMBL/GenBank/DDBJ whole genome shotgun (WGS) entry which is preliminary data.</text>
</comment>
<name>A0A3R6GE59_9FIRM</name>
<reference evidence="1 2" key="1">
    <citation type="submission" date="2018-08" db="EMBL/GenBank/DDBJ databases">
        <title>A genome reference for cultivated species of the human gut microbiota.</title>
        <authorList>
            <person name="Zou Y."/>
            <person name="Xue W."/>
            <person name="Luo G."/>
        </authorList>
    </citation>
    <scope>NUCLEOTIDE SEQUENCE [LARGE SCALE GENOMIC DNA]</scope>
    <source>
        <strain evidence="1 2">AM23-3</strain>
    </source>
</reference>
<dbReference type="GO" id="GO:0016301">
    <property type="term" value="F:kinase activity"/>
    <property type="evidence" value="ECO:0007669"/>
    <property type="project" value="UniProtKB-KW"/>
</dbReference>
<proteinExistence type="predicted"/>
<keyword evidence="1" id="KW-0670">Pyruvate</keyword>
<sequence length="97" mass="11739">MSKRLWSIFTDDMDHCMYTGFYGVERHHIFSHTHTERMLCEKYGFIAPLRPDLHPNGVHAGKEASKIDKDLRKRCREYYLEHYGTIEDFRKEFFYTS</sequence>
<dbReference type="RefSeq" id="WP_118199295.1">
    <property type="nucleotide sequence ID" value="NZ_QRHO01000018.1"/>
</dbReference>
<dbReference type="Proteomes" id="UP000284579">
    <property type="component" value="Unassembled WGS sequence"/>
</dbReference>
<keyword evidence="1" id="KW-0808">Transferase</keyword>
<dbReference type="EMBL" id="QRHO01000018">
    <property type="protein sequence ID" value="RHF82000.1"/>
    <property type="molecule type" value="Genomic_DNA"/>
</dbReference>